<organism evidence="2 3">
    <name type="scientific">Mucilaginibacter conchicola</name>
    <dbReference type="NCBI Taxonomy" id="2303333"/>
    <lineage>
        <taxon>Bacteria</taxon>
        <taxon>Pseudomonadati</taxon>
        <taxon>Bacteroidota</taxon>
        <taxon>Sphingobacteriia</taxon>
        <taxon>Sphingobacteriales</taxon>
        <taxon>Sphingobacteriaceae</taxon>
        <taxon>Mucilaginibacter</taxon>
    </lineage>
</organism>
<keyword evidence="3" id="KW-1185">Reference proteome</keyword>
<sequence length="59" mass="7153">MSFGLKDEYEVFTKSSFLSRANNIWQNASLPAKKYLLLFFNMIMFEVRFLIHPNTKRYR</sequence>
<evidence type="ECO:0000313" key="3">
    <source>
        <dbReference type="Proteomes" id="UP000264217"/>
    </source>
</evidence>
<dbReference type="RefSeq" id="WP_117391795.1">
    <property type="nucleotide sequence ID" value="NZ_QWDC01000002.1"/>
</dbReference>
<dbReference type="AlphaFoldDB" id="A0A372NSZ1"/>
<evidence type="ECO:0000313" key="2">
    <source>
        <dbReference type="EMBL" id="RFZ92084.1"/>
    </source>
</evidence>
<comment type="caution">
    <text evidence="2">The sequence shown here is derived from an EMBL/GenBank/DDBJ whole genome shotgun (WGS) entry which is preliminary data.</text>
</comment>
<proteinExistence type="predicted"/>
<evidence type="ECO:0000256" key="1">
    <source>
        <dbReference type="SAM" id="Phobius"/>
    </source>
</evidence>
<protein>
    <submittedName>
        <fullName evidence="2">Uncharacterized protein</fullName>
    </submittedName>
</protein>
<keyword evidence="1" id="KW-1133">Transmembrane helix</keyword>
<dbReference type="EMBL" id="QWDC01000002">
    <property type="protein sequence ID" value="RFZ92084.1"/>
    <property type="molecule type" value="Genomic_DNA"/>
</dbReference>
<accession>A0A372NSZ1</accession>
<reference evidence="2 3" key="1">
    <citation type="submission" date="2018-08" db="EMBL/GenBank/DDBJ databases">
        <title>Mucilaginibacter sp. MYSH2.</title>
        <authorList>
            <person name="Seo T."/>
        </authorList>
    </citation>
    <scope>NUCLEOTIDE SEQUENCE [LARGE SCALE GENOMIC DNA]</scope>
    <source>
        <strain evidence="2 3">MYSH2</strain>
    </source>
</reference>
<feature type="transmembrane region" description="Helical" evidence="1">
    <location>
        <begin position="35"/>
        <end position="51"/>
    </location>
</feature>
<keyword evidence="1" id="KW-0812">Transmembrane</keyword>
<name>A0A372NSZ1_9SPHI</name>
<gene>
    <name evidence="2" type="ORF">D0C36_11605</name>
</gene>
<keyword evidence="1" id="KW-0472">Membrane</keyword>
<dbReference type="Proteomes" id="UP000264217">
    <property type="component" value="Unassembled WGS sequence"/>
</dbReference>